<protein>
    <submittedName>
        <fullName evidence="3">Class F sortase</fullName>
    </submittedName>
</protein>
<dbReference type="PROSITE" id="PS51257">
    <property type="entry name" value="PROKAR_LIPOPROTEIN"/>
    <property type="match status" value="1"/>
</dbReference>
<feature type="region of interest" description="Disordered" evidence="2">
    <location>
        <begin position="33"/>
        <end position="122"/>
    </location>
</feature>
<sequence>MLHRFKQSPQLQRLTAGLLAIIGIILITVASCSSTPGPPQPASSDVTRSAASAPAAVASAPQASSPTSEPAPTSEQSVELSPAAVPSAAESPVAAAPETSQPSVASQASVAEEAPQNPDNGLILPAAQPIKIDIPSLGVSSKMIDVGLNLDGTVEVPPLDDPESKPGWFRQSPAPGVLGPSIILGHVDSKKYGPGSFYKLGAMQVGDKIDVTRDDGTVAVFNVDEVQSILKSEFPTEKVYGNIDNAGLRLITCGGEFDPNARSYESNIIVYASLESSHPA</sequence>
<keyword evidence="4" id="KW-1185">Reference proteome</keyword>
<proteinExistence type="predicted"/>
<keyword evidence="1" id="KW-0378">Hydrolase</keyword>
<dbReference type="CDD" id="cd05829">
    <property type="entry name" value="Sortase_F"/>
    <property type="match status" value="1"/>
</dbReference>
<reference evidence="3 4" key="1">
    <citation type="submission" date="2018-11" db="EMBL/GenBank/DDBJ databases">
        <authorList>
            <person name="Da X."/>
        </authorList>
    </citation>
    <scope>NUCLEOTIDE SEQUENCE [LARGE SCALE GENOMIC DNA]</scope>
    <source>
        <strain evidence="3 4">S14-144</strain>
    </source>
</reference>
<evidence type="ECO:0000313" key="3">
    <source>
        <dbReference type="EMBL" id="AZI58293.1"/>
    </source>
</evidence>
<evidence type="ECO:0000313" key="4">
    <source>
        <dbReference type="Proteomes" id="UP000268084"/>
    </source>
</evidence>
<feature type="compositionally biased region" description="Low complexity" evidence="2">
    <location>
        <begin position="49"/>
        <end position="115"/>
    </location>
</feature>
<dbReference type="AlphaFoldDB" id="A0A3G8ZM01"/>
<dbReference type="NCBIfam" id="NF033748">
    <property type="entry name" value="class_F_sortase"/>
    <property type="match status" value="1"/>
</dbReference>
<dbReference type="KEGG" id="nak:EH165_09230"/>
<dbReference type="SUPFAM" id="SSF63817">
    <property type="entry name" value="Sortase"/>
    <property type="match status" value="1"/>
</dbReference>
<dbReference type="RefSeq" id="WP_124799202.1">
    <property type="nucleotide sequence ID" value="NZ_CP034170.1"/>
</dbReference>
<reference evidence="3 4" key="2">
    <citation type="submission" date="2018-12" db="EMBL/GenBank/DDBJ databases">
        <title>Nakamurella antarcticus sp. nov., isolated from Antarctica South Shetland Islands soil.</title>
        <authorList>
            <person name="Peng F."/>
        </authorList>
    </citation>
    <scope>NUCLEOTIDE SEQUENCE [LARGE SCALE GENOMIC DNA]</scope>
    <source>
        <strain evidence="3 4">S14-144</strain>
    </source>
</reference>
<dbReference type="InterPro" id="IPR005754">
    <property type="entry name" value="Sortase"/>
</dbReference>
<dbReference type="OrthoDB" id="525039at2"/>
<gene>
    <name evidence="3" type="ORF">EH165_09230</name>
</gene>
<organism evidence="3 4">
    <name type="scientific">Nakamurella antarctica</name>
    <dbReference type="NCBI Taxonomy" id="1902245"/>
    <lineage>
        <taxon>Bacteria</taxon>
        <taxon>Bacillati</taxon>
        <taxon>Actinomycetota</taxon>
        <taxon>Actinomycetes</taxon>
        <taxon>Nakamurellales</taxon>
        <taxon>Nakamurellaceae</taxon>
        <taxon>Nakamurella</taxon>
    </lineage>
</organism>
<evidence type="ECO:0000256" key="2">
    <source>
        <dbReference type="SAM" id="MobiDB-lite"/>
    </source>
</evidence>
<dbReference type="Gene3D" id="2.40.260.10">
    <property type="entry name" value="Sortase"/>
    <property type="match status" value="1"/>
</dbReference>
<accession>A0A3G8ZM01</accession>
<dbReference type="InterPro" id="IPR042001">
    <property type="entry name" value="Sortase_F"/>
</dbReference>
<dbReference type="EMBL" id="CP034170">
    <property type="protein sequence ID" value="AZI58293.1"/>
    <property type="molecule type" value="Genomic_DNA"/>
</dbReference>
<evidence type="ECO:0000256" key="1">
    <source>
        <dbReference type="ARBA" id="ARBA00022801"/>
    </source>
</evidence>
<dbReference type="Proteomes" id="UP000268084">
    <property type="component" value="Chromosome"/>
</dbReference>
<dbReference type="Pfam" id="PF04203">
    <property type="entry name" value="Sortase"/>
    <property type="match status" value="1"/>
</dbReference>
<dbReference type="GO" id="GO:0016787">
    <property type="term" value="F:hydrolase activity"/>
    <property type="evidence" value="ECO:0007669"/>
    <property type="project" value="UniProtKB-KW"/>
</dbReference>
<dbReference type="InterPro" id="IPR023365">
    <property type="entry name" value="Sortase_dom-sf"/>
</dbReference>
<name>A0A3G8ZM01_9ACTN</name>